<feature type="transmembrane region" description="Helical" evidence="1">
    <location>
        <begin position="134"/>
        <end position="154"/>
    </location>
</feature>
<evidence type="ECO:0000256" key="1">
    <source>
        <dbReference type="SAM" id="Phobius"/>
    </source>
</evidence>
<name>A0ABR3FWS8_9AGAR</name>
<feature type="transmembrane region" description="Helical" evidence="1">
    <location>
        <begin position="13"/>
        <end position="36"/>
    </location>
</feature>
<keyword evidence="1" id="KW-1133">Transmembrane helix</keyword>
<reference evidence="2 3" key="1">
    <citation type="submission" date="2024-02" db="EMBL/GenBank/DDBJ databases">
        <title>A draft genome for the cacao thread blight pathogen Marasmius crinis-equi.</title>
        <authorList>
            <person name="Cohen S.P."/>
            <person name="Baruah I.K."/>
            <person name="Amoako-Attah I."/>
            <person name="Bukari Y."/>
            <person name="Meinhardt L.W."/>
            <person name="Bailey B.A."/>
        </authorList>
    </citation>
    <scope>NUCLEOTIDE SEQUENCE [LARGE SCALE GENOMIC DNA]</scope>
    <source>
        <strain evidence="2 3">GH-76</strain>
    </source>
</reference>
<keyword evidence="1" id="KW-0472">Membrane</keyword>
<feature type="transmembrane region" description="Helical" evidence="1">
    <location>
        <begin position="219"/>
        <end position="241"/>
    </location>
</feature>
<dbReference type="Proteomes" id="UP001465976">
    <property type="component" value="Unassembled WGS sequence"/>
</dbReference>
<protein>
    <submittedName>
        <fullName evidence="2">Uncharacterized protein</fullName>
    </submittedName>
</protein>
<feature type="transmembrane region" description="Helical" evidence="1">
    <location>
        <begin position="104"/>
        <end position="127"/>
    </location>
</feature>
<organism evidence="2 3">
    <name type="scientific">Marasmius crinis-equi</name>
    <dbReference type="NCBI Taxonomy" id="585013"/>
    <lineage>
        <taxon>Eukaryota</taxon>
        <taxon>Fungi</taxon>
        <taxon>Dikarya</taxon>
        <taxon>Basidiomycota</taxon>
        <taxon>Agaricomycotina</taxon>
        <taxon>Agaricomycetes</taxon>
        <taxon>Agaricomycetidae</taxon>
        <taxon>Agaricales</taxon>
        <taxon>Marasmiineae</taxon>
        <taxon>Marasmiaceae</taxon>
        <taxon>Marasmius</taxon>
    </lineage>
</organism>
<gene>
    <name evidence="2" type="ORF">V5O48_002001</name>
</gene>
<evidence type="ECO:0000313" key="2">
    <source>
        <dbReference type="EMBL" id="KAL0579998.1"/>
    </source>
</evidence>
<accession>A0ABR3FWS8</accession>
<feature type="transmembrane region" description="Helical" evidence="1">
    <location>
        <begin position="174"/>
        <end position="199"/>
    </location>
</feature>
<comment type="caution">
    <text evidence="2">The sequence shown here is derived from an EMBL/GenBank/DDBJ whole genome shotgun (WGS) entry which is preliminary data.</text>
</comment>
<keyword evidence="1" id="KW-0812">Transmembrane</keyword>
<keyword evidence="3" id="KW-1185">Reference proteome</keyword>
<sequence>MALPLIPLNLADIVIHTFLYGISFVLTLVSIGLLCFPIHPIGGTSTKKGVSFVKKPMFIGALALFVMITVHWICNVIRLFQAMVHFKGGNAPLEYYADLSQTVYAVKTAFIMASIVAGDIMMIYRLWVVWNGQWYIILPPSLTAIAVAVSGSGITYELTQFKEGVSIFAQRAEAWVICQGVFTVLTNTYCTGLIAWRIWTNNVRSASRNLRRTSGPMQLTAAAVILTESAILYSSWLIVFITTYSAKHRIESLIADCLPPIAGISFSLINVRAHLTTARVAFQEATSAVPSFHLGRLGNPATNNGGDEELAYPMQPRPGICLNYSDALSEPHPKGEASA</sequence>
<evidence type="ECO:0000313" key="3">
    <source>
        <dbReference type="Proteomes" id="UP001465976"/>
    </source>
</evidence>
<dbReference type="EMBL" id="JBAHYK010000042">
    <property type="protein sequence ID" value="KAL0579998.1"/>
    <property type="molecule type" value="Genomic_DNA"/>
</dbReference>
<feature type="transmembrane region" description="Helical" evidence="1">
    <location>
        <begin position="57"/>
        <end position="84"/>
    </location>
</feature>
<proteinExistence type="predicted"/>